<evidence type="ECO:0000313" key="2">
    <source>
        <dbReference type="EMBL" id="UOQ46858.1"/>
    </source>
</evidence>
<dbReference type="EMBL" id="CP095072">
    <property type="protein sequence ID" value="UOQ46858.1"/>
    <property type="molecule type" value="Genomic_DNA"/>
</dbReference>
<feature type="transmembrane region" description="Helical" evidence="1">
    <location>
        <begin position="53"/>
        <end position="76"/>
    </location>
</feature>
<feature type="transmembrane region" description="Helical" evidence="1">
    <location>
        <begin position="147"/>
        <end position="176"/>
    </location>
</feature>
<reference evidence="2 3" key="1">
    <citation type="submission" date="2022-04" db="EMBL/GenBank/DDBJ databases">
        <title>Gracilibacillus sp. isolated from saltern.</title>
        <authorList>
            <person name="Won M."/>
            <person name="Lee C.-M."/>
            <person name="Woen H.-Y."/>
            <person name="Kwon S.-W."/>
        </authorList>
    </citation>
    <scope>NUCLEOTIDE SEQUENCE [LARGE SCALE GENOMIC DNA]</scope>
    <source>
        <strain evidence="2 3">SSWR10-1</strain>
    </source>
</reference>
<dbReference type="PANTHER" id="PTHR37308:SF1">
    <property type="entry name" value="POLYPRENYL-PHOSPHATE TRANSPORTER"/>
    <property type="match status" value="1"/>
</dbReference>
<keyword evidence="1" id="KW-0812">Transmembrane</keyword>
<dbReference type="RefSeq" id="WP_244715406.1">
    <property type="nucleotide sequence ID" value="NZ_CP095072.1"/>
</dbReference>
<feature type="transmembrane region" description="Helical" evidence="1">
    <location>
        <begin position="83"/>
        <end position="100"/>
    </location>
</feature>
<gene>
    <name evidence="2" type="ORF">MUN88_12220</name>
</gene>
<protein>
    <submittedName>
        <fullName evidence="2">DUF368 domain-containing protein</fullName>
    </submittedName>
</protein>
<name>A0ABY4ERR5_9BACI</name>
<evidence type="ECO:0000313" key="3">
    <source>
        <dbReference type="Proteomes" id="UP000831782"/>
    </source>
</evidence>
<accession>A0ABY4ERR5</accession>
<dbReference type="InterPro" id="IPR007163">
    <property type="entry name" value="VCA0040-like"/>
</dbReference>
<feature type="transmembrane region" description="Helical" evidence="1">
    <location>
        <begin position="112"/>
        <end position="135"/>
    </location>
</feature>
<feature type="transmembrane region" description="Helical" evidence="1">
    <location>
        <begin position="188"/>
        <end position="206"/>
    </location>
</feature>
<sequence>MLSIILRGMAMGMTEAVPGVSGSTVAMILGIYQRLIYSLSMLTTNKRKEVIPFLITFGFGMVIGFAAAFKMIGYLLDHYHTQTLLFFLGVIVGFLPYLWSEAKTYTKSALRLNHYLIIILFIAIVIAGQVLGGLHQINGSDLSMSDYMFLVASGFIASIALVLPGISGALILTILGIYELATDSLSSFHVPIILSLGTGVVLGVLLTSKLIQYLLDHYAAETYSAMIGLVGGSIFAILNNVEGVITGNIMITSMMTFIAGAAFVYFLKQRQRR</sequence>
<evidence type="ECO:0000256" key="1">
    <source>
        <dbReference type="SAM" id="Phobius"/>
    </source>
</evidence>
<keyword evidence="1" id="KW-1133">Transmembrane helix</keyword>
<dbReference type="Pfam" id="PF04018">
    <property type="entry name" value="VCA0040-like"/>
    <property type="match status" value="1"/>
</dbReference>
<dbReference type="Proteomes" id="UP000831782">
    <property type="component" value="Chromosome"/>
</dbReference>
<keyword evidence="3" id="KW-1185">Reference proteome</keyword>
<keyword evidence="1" id="KW-0472">Membrane</keyword>
<feature type="transmembrane region" description="Helical" evidence="1">
    <location>
        <begin position="12"/>
        <end position="33"/>
    </location>
</feature>
<feature type="transmembrane region" description="Helical" evidence="1">
    <location>
        <begin position="244"/>
        <end position="267"/>
    </location>
</feature>
<organism evidence="2 3">
    <name type="scientific">Gracilibacillus caseinilyticus</name>
    <dbReference type="NCBI Taxonomy" id="2932256"/>
    <lineage>
        <taxon>Bacteria</taxon>
        <taxon>Bacillati</taxon>
        <taxon>Bacillota</taxon>
        <taxon>Bacilli</taxon>
        <taxon>Bacillales</taxon>
        <taxon>Bacillaceae</taxon>
        <taxon>Gracilibacillus</taxon>
    </lineage>
</organism>
<proteinExistence type="predicted"/>
<dbReference type="PANTHER" id="PTHR37308">
    <property type="entry name" value="INTEGRAL MEMBRANE PROTEIN"/>
    <property type="match status" value="1"/>
</dbReference>